<keyword evidence="7" id="KW-1133">Transmembrane helix</keyword>
<evidence type="ECO:0000256" key="2">
    <source>
        <dbReference type="ARBA" id="ARBA00009370"/>
    </source>
</evidence>
<dbReference type="InterPro" id="IPR019533">
    <property type="entry name" value="Peptidase_S26"/>
</dbReference>
<dbReference type="OrthoDB" id="9802919at2"/>
<feature type="domain" description="Peptidase S26" evidence="8">
    <location>
        <begin position="121"/>
        <end position="317"/>
    </location>
</feature>
<sequence>MGWFIFVIYIIGWHIGMYGMFKKAGIEPWKALIPFYNTWCIVNKTNIRKIWFWLQFIPIAGQFITIWITIIFVMHFGRFSLLHHIATVFFPFIYFPYLGYSKTERYAGHEVVKRYHKSAAREWIDAAVFAVVAATIIRTFVFEAYTIPTESMEKTLLVNDFLFVNKMSYGPRIPQTPISFPFVHNIMPFSTTMPSYTTLVQLPYKRLPGFQEVKRNDVVVFNFPAGDTIINLPEFGSKVLYYDVLRTQYKGNRDALMAEYPIHVHPMDKTDNYIKRCIAIGGDTLLIRDGRVFISGKASPIPVASQTEYIVETNGQPFNDEFLQTSLHINSEEPKDQIYAYQGKANSYVLNMTPSEAELVKKQPNFKSIDFAYINNPGTTFPYSANNLWSPDNFGPIYVPAKGSTITLTPENIDIYRRLIITYEGNKLEERDGKFFINGQQTNTYKCKFNYYWMMGDNRHRSQDSRYWGFVPETNIVGKASLIWFSWENGPRWNRLFKSIK</sequence>
<evidence type="ECO:0000313" key="9">
    <source>
        <dbReference type="EMBL" id="GEO07759.1"/>
    </source>
</evidence>
<keyword evidence="7" id="KW-0645">Protease</keyword>
<dbReference type="PRINTS" id="PR00727">
    <property type="entry name" value="LEADERPTASE"/>
</dbReference>
<dbReference type="RefSeq" id="WP_147201717.1">
    <property type="nucleotide sequence ID" value="NZ_BJYT01000001.1"/>
</dbReference>
<name>A0A512B724_9BACT</name>
<reference evidence="9 10" key="1">
    <citation type="submission" date="2019-07" db="EMBL/GenBank/DDBJ databases">
        <title>Whole genome shotgun sequence of Segetibacter aerophilus NBRC 106135.</title>
        <authorList>
            <person name="Hosoyama A."/>
            <person name="Uohara A."/>
            <person name="Ohji S."/>
            <person name="Ichikawa N."/>
        </authorList>
    </citation>
    <scope>NUCLEOTIDE SEQUENCE [LARGE SCALE GENOMIC DNA]</scope>
    <source>
        <strain evidence="9 10">NBRC 106135</strain>
    </source>
</reference>
<proteinExistence type="inferred from homology"/>
<dbReference type="CDD" id="cd06530">
    <property type="entry name" value="S26_SPase_I"/>
    <property type="match status" value="2"/>
</dbReference>
<dbReference type="Proteomes" id="UP000321513">
    <property type="component" value="Unassembled WGS sequence"/>
</dbReference>
<dbReference type="Pfam" id="PF18936">
    <property type="entry name" value="DUF5684"/>
    <property type="match status" value="1"/>
</dbReference>
<feature type="transmembrane region" description="Helical" evidence="7">
    <location>
        <begin position="123"/>
        <end position="142"/>
    </location>
</feature>
<keyword evidence="7" id="KW-0812">Transmembrane</keyword>
<dbReference type="NCBIfam" id="TIGR02227">
    <property type="entry name" value="sigpep_I_bact"/>
    <property type="match status" value="2"/>
</dbReference>
<dbReference type="GO" id="GO:0004252">
    <property type="term" value="F:serine-type endopeptidase activity"/>
    <property type="evidence" value="ECO:0007669"/>
    <property type="project" value="InterPro"/>
</dbReference>
<keyword evidence="10" id="KW-1185">Reference proteome</keyword>
<comment type="caution">
    <text evidence="7">Lacks conserved residue(s) required for the propagation of feature annotation.</text>
</comment>
<dbReference type="AlphaFoldDB" id="A0A512B724"/>
<dbReference type="InterPro" id="IPR036286">
    <property type="entry name" value="LexA/Signal_pep-like_sf"/>
</dbReference>
<dbReference type="InterPro" id="IPR000223">
    <property type="entry name" value="Pept_S26A_signal_pept_1"/>
</dbReference>
<feature type="domain" description="Peptidase S26" evidence="8">
    <location>
        <begin position="444"/>
        <end position="485"/>
    </location>
</feature>
<dbReference type="PANTHER" id="PTHR43390">
    <property type="entry name" value="SIGNAL PEPTIDASE I"/>
    <property type="match status" value="1"/>
</dbReference>
<feature type="active site" evidence="6">
    <location>
        <position position="275"/>
    </location>
</feature>
<evidence type="ECO:0000256" key="6">
    <source>
        <dbReference type="PIRSR" id="PIRSR600223-1"/>
    </source>
</evidence>
<dbReference type="SUPFAM" id="SSF51306">
    <property type="entry name" value="LexA/Signal peptidase"/>
    <property type="match status" value="1"/>
</dbReference>
<evidence type="ECO:0000256" key="5">
    <source>
        <dbReference type="ARBA" id="ARBA00022801"/>
    </source>
</evidence>
<comment type="caution">
    <text evidence="9">The sequence shown here is derived from an EMBL/GenBank/DDBJ whole genome shotgun (WGS) entry which is preliminary data.</text>
</comment>
<comment type="subcellular location">
    <subcellularLocation>
        <location evidence="7">Membrane</location>
        <topology evidence="7">Single-pass type II membrane protein</topology>
    </subcellularLocation>
</comment>
<keyword evidence="5 7" id="KW-0378">Hydrolase</keyword>
<dbReference type="Gene3D" id="2.10.109.10">
    <property type="entry name" value="Umud Fragment, subunit A"/>
    <property type="match status" value="2"/>
</dbReference>
<comment type="similarity">
    <text evidence="2 7">Belongs to the peptidase S26 family.</text>
</comment>
<dbReference type="GO" id="GO:0016020">
    <property type="term" value="C:membrane"/>
    <property type="evidence" value="ECO:0007669"/>
    <property type="project" value="UniProtKB-SubCell"/>
</dbReference>
<dbReference type="PROSITE" id="PS00761">
    <property type="entry name" value="SPASE_I_3"/>
    <property type="match status" value="1"/>
</dbReference>
<gene>
    <name evidence="9" type="primary">lepB_1</name>
    <name evidence="9" type="ORF">SAE01_02550</name>
</gene>
<dbReference type="EMBL" id="BJYT01000001">
    <property type="protein sequence ID" value="GEO07759.1"/>
    <property type="molecule type" value="Genomic_DNA"/>
</dbReference>
<dbReference type="PANTHER" id="PTHR43390:SF1">
    <property type="entry name" value="CHLOROPLAST PROCESSING PEPTIDASE"/>
    <property type="match status" value="1"/>
</dbReference>
<feature type="active site" evidence="6">
    <location>
        <position position="151"/>
    </location>
</feature>
<keyword evidence="7" id="KW-0472">Membrane</keyword>
<accession>A0A512B724</accession>
<evidence type="ECO:0000313" key="10">
    <source>
        <dbReference type="Proteomes" id="UP000321513"/>
    </source>
</evidence>
<dbReference type="EC" id="3.4.21.89" evidence="3 7"/>
<dbReference type="Pfam" id="PF10502">
    <property type="entry name" value="Peptidase_S26"/>
    <property type="match status" value="2"/>
</dbReference>
<dbReference type="GO" id="GO:0006465">
    <property type="term" value="P:signal peptide processing"/>
    <property type="evidence" value="ECO:0007669"/>
    <property type="project" value="InterPro"/>
</dbReference>
<organism evidence="9 10">
    <name type="scientific">Segetibacter aerophilus</name>
    <dbReference type="NCBI Taxonomy" id="670293"/>
    <lineage>
        <taxon>Bacteria</taxon>
        <taxon>Pseudomonadati</taxon>
        <taxon>Bacteroidota</taxon>
        <taxon>Chitinophagia</taxon>
        <taxon>Chitinophagales</taxon>
        <taxon>Chitinophagaceae</taxon>
        <taxon>Segetibacter</taxon>
    </lineage>
</organism>
<feature type="transmembrane region" description="Helical" evidence="7">
    <location>
        <begin position="81"/>
        <end position="100"/>
    </location>
</feature>
<protein>
    <recommendedName>
        <fullName evidence="4 7">Signal peptidase I</fullName>
        <ecNumber evidence="3 7">3.4.21.89</ecNumber>
    </recommendedName>
</protein>
<evidence type="ECO:0000256" key="7">
    <source>
        <dbReference type="RuleBase" id="RU362042"/>
    </source>
</evidence>
<evidence type="ECO:0000256" key="4">
    <source>
        <dbReference type="ARBA" id="ARBA00019232"/>
    </source>
</evidence>
<feature type="transmembrane region" description="Helical" evidence="7">
    <location>
        <begin position="6"/>
        <end position="21"/>
    </location>
</feature>
<evidence type="ECO:0000259" key="8">
    <source>
        <dbReference type="Pfam" id="PF10502"/>
    </source>
</evidence>
<evidence type="ECO:0000256" key="3">
    <source>
        <dbReference type="ARBA" id="ARBA00013208"/>
    </source>
</evidence>
<feature type="transmembrane region" description="Helical" evidence="7">
    <location>
        <begin position="51"/>
        <end position="75"/>
    </location>
</feature>
<dbReference type="InterPro" id="IPR019758">
    <property type="entry name" value="Pept_S26A_signal_pept_1_CS"/>
</dbReference>
<comment type="catalytic activity">
    <reaction evidence="1 7">
        <text>Cleavage of hydrophobic, N-terminal signal or leader sequences from secreted and periplasmic proteins.</text>
        <dbReference type="EC" id="3.4.21.89"/>
    </reaction>
</comment>
<evidence type="ECO:0000256" key="1">
    <source>
        <dbReference type="ARBA" id="ARBA00000677"/>
    </source>
</evidence>
<dbReference type="InterPro" id="IPR043739">
    <property type="entry name" value="DUF5684"/>
</dbReference>
<dbReference type="GO" id="GO:0009003">
    <property type="term" value="F:signal peptidase activity"/>
    <property type="evidence" value="ECO:0007669"/>
    <property type="project" value="UniProtKB-EC"/>
</dbReference>